<gene>
    <name evidence="1" type="ORF">FA09DRAFT_88036</name>
</gene>
<dbReference type="AlphaFoldDB" id="A0A316Z479"/>
<dbReference type="Proteomes" id="UP000245946">
    <property type="component" value="Unassembled WGS sequence"/>
</dbReference>
<dbReference type="GeneID" id="37273424"/>
<dbReference type="RefSeq" id="XP_025596678.1">
    <property type="nucleotide sequence ID" value="XM_025745880.1"/>
</dbReference>
<protein>
    <submittedName>
        <fullName evidence="1">Uncharacterized protein</fullName>
    </submittedName>
</protein>
<dbReference type="EMBL" id="KZ819299">
    <property type="protein sequence ID" value="PWN96399.1"/>
    <property type="molecule type" value="Genomic_DNA"/>
</dbReference>
<organism evidence="1 2">
    <name type="scientific">Tilletiopsis washingtonensis</name>
    <dbReference type="NCBI Taxonomy" id="58919"/>
    <lineage>
        <taxon>Eukaryota</taxon>
        <taxon>Fungi</taxon>
        <taxon>Dikarya</taxon>
        <taxon>Basidiomycota</taxon>
        <taxon>Ustilaginomycotina</taxon>
        <taxon>Exobasidiomycetes</taxon>
        <taxon>Entylomatales</taxon>
        <taxon>Entylomatales incertae sedis</taxon>
        <taxon>Tilletiopsis</taxon>
    </lineage>
</organism>
<proteinExistence type="predicted"/>
<name>A0A316Z479_9BASI</name>
<sequence>MHTFAASSTHQCVTLCSCRSRLSDPSHAVRSSRLCLSHLHTTTRPANMDMNAYREGHRDTSHVRSFCKTEPCTRFHIHWAHIIETESQYECCYHLHGVLDGQQVVNVFTVRFFKNANPQLDLSDIDVVDELYKLSNAVFDQGRESMMAEFWPKLMAAQKEEQPEKRLFTIEHPVRLAPVVEPAKAQEEQCCSVVEARAHL</sequence>
<evidence type="ECO:0000313" key="2">
    <source>
        <dbReference type="Proteomes" id="UP000245946"/>
    </source>
</evidence>
<evidence type="ECO:0000313" key="1">
    <source>
        <dbReference type="EMBL" id="PWN96399.1"/>
    </source>
</evidence>
<keyword evidence="2" id="KW-1185">Reference proteome</keyword>
<accession>A0A316Z479</accession>
<reference evidence="1 2" key="1">
    <citation type="journal article" date="2018" name="Mol. Biol. Evol.">
        <title>Broad Genomic Sampling Reveals a Smut Pathogenic Ancestry of the Fungal Clade Ustilaginomycotina.</title>
        <authorList>
            <person name="Kijpornyongpan T."/>
            <person name="Mondo S.J."/>
            <person name="Barry K."/>
            <person name="Sandor L."/>
            <person name="Lee J."/>
            <person name="Lipzen A."/>
            <person name="Pangilinan J."/>
            <person name="LaButti K."/>
            <person name="Hainaut M."/>
            <person name="Henrissat B."/>
            <person name="Grigoriev I.V."/>
            <person name="Spatafora J.W."/>
            <person name="Aime M.C."/>
        </authorList>
    </citation>
    <scope>NUCLEOTIDE SEQUENCE [LARGE SCALE GENOMIC DNA]</scope>
    <source>
        <strain evidence="1 2">MCA 4186</strain>
    </source>
</reference>